<dbReference type="HOGENOM" id="CLU_010194_44_3_1"/>
<sequence>MTMHLLSLVFVCALVLPSVAFSTRGKAVRLMIRDPTSSRIEAHRSVGDVDVPTVQPIITDRRRLLIEASGIALSGWILGQPLPVRAVEPLASPRTIVVTGANSGIGLEACKRLADQGLRIVLACRTLQKARDTAELLRDKPGQLIPAECDLADTRSMQAFATDLPKLIGSQSKLDTVCLNAGLARNTAAKDVARTADGFELTVGTNHFGHFYLNHLLLPMLQTDARIVVTASGVHDPESPGGAQGTPATLGALQGLETDGRACTMIDGGSFNPDKAYKDSKVWMDCGSALWSTDAYLL</sequence>
<dbReference type="Gene3D" id="3.40.50.720">
    <property type="entry name" value="NAD(P)-binding Rossmann-like Domain"/>
    <property type="match status" value="1"/>
</dbReference>
<dbReference type="UniPathway" id="UPA00668"/>
<dbReference type="InterPro" id="IPR002347">
    <property type="entry name" value="SDR_fam"/>
</dbReference>
<dbReference type="InParanoid" id="B7FQU9"/>
<protein>
    <submittedName>
        <fullName evidence="3">Uncharacterized protein</fullName>
    </submittedName>
</protein>
<accession>B7FQU9</accession>
<evidence type="ECO:0000256" key="2">
    <source>
        <dbReference type="SAM" id="SignalP"/>
    </source>
</evidence>
<name>B7FQU9_PHATC</name>
<dbReference type="Pfam" id="PF00106">
    <property type="entry name" value="adh_short"/>
    <property type="match status" value="1"/>
</dbReference>
<dbReference type="OrthoDB" id="187748at2759"/>
<dbReference type="GO" id="GO:0015995">
    <property type="term" value="P:chlorophyll biosynthetic process"/>
    <property type="evidence" value="ECO:0007669"/>
    <property type="project" value="UniProtKB-UniPathway"/>
</dbReference>
<dbReference type="STRING" id="556484.B7FQU9"/>
<dbReference type="eggNOG" id="KOG1208">
    <property type="taxonomic scope" value="Eukaryota"/>
</dbReference>
<dbReference type="KEGG" id="pti:PHATRDRAFT_43164"/>
<dbReference type="RefSeq" id="XP_002177468.1">
    <property type="nucleotide sequence ID" value="XM_002177432.1"/>
</dbReference>
<dbReference type="AlphaFoldDB" id="B7FQU9"/>
<evidence type="ECO:0000313" key="3">
    <source>
        <dbReference type="EMBL" id="EEC51931.1"/>
    </source>
</evidence>
<feature type="chain" id="PRO_5002855209" evidence="2">
    <location>
        <begin position="21"/>
        <end position="298"/>
    </location>
</feature>
<dbReference type="SUPFAM" id="SSF51735">
    <property type="entry name" value="NAD(P)-binding Rossmann-fold domains"/>
    <property type="match status" value="1"/>
</dbReference>
<dbReference type="Proteomes" id="UP000000759">
    <property type="component" value="Chromosome 1"/>
</dbReference>
<reference evidence="3 4" key="1">
    <citation type="journal article" date="2008" name="Nature">
        <title>The Phaeodactylum genome reveals the evolutionary history of diatom genomes.</title>
        <authorList>
            <person name="Bowler C."/>
            <person name="Allen A.E."/>
            <person name="Badger J.H."/>
            <person name="Grimwood J."/>
            <person name="Jabbari K."/>
            <person name="Kuo A."/>
            <person name="Maheswari U."/>
            <person name="Martens C."/>
            <person name="Maumus F."/>
            <person name="Otillar R.P."/>
            <person name="Rayko E."/>
            <person name="Salamov A."/>
            <person name="Vandepoele K."/>
            <person name="Beszteri B."/>
            <person name="Gruber A."/>
            <person name="Heijde M."/>
            <person name="Katinka M."/>
            <person name="Mock T."/>
            <person name="Valentin K."/>
            <person name="Verret F."/>
            <person name="Berges J.A."/>
            <person name="Brownlee C."/>
            <person name="Cadoret J.P."/>
            <person name="Chiovitti A."/>
            <person name="Choi C.J."/>
            <person name="Coesel S."/>
            <person name="De Martino A."/>
            <person name="Detter J.C."/>
            <person name="Durkin C."/>
            <person name="Falciatore A."/>
            <person name="Fournet J."/>
            <person name="Haruta M."/>
            <person name="Huysman M.J."/>
            <person name="Jenkins B.D."/>
            <person name="Jiroutova K."/>
            <person name="Jorgensen R.E."/>
            <person name="Joubert Y."/>
            <person name="Kaplan A."/>
            <person name="Kroger N."/>
            <person name="Kroth P.G."/>
            <person name="La Roche J."/>
            <person name="Lindquist E."/>
            <person name="Lommer M."/>
            <person name="Martin-Jezequel V."/>
            <person name="Lopez P.J."/>
            <person name="Lucas S."/>
            <person name="Mangogna M."/>
            <person name="McGinnis K."/>
            <person name="Medlin L.K."/>
            <person name="Montsant A."/>
            <person name="Oudot-Le Secq M.P."/>
            <person name="Napoli C."/>
            <person name="Obornik M."/>
            <person name="Parker M.S."/>
            <person name="Petit J.L."/>
            <person name="Porcel B.M."/>
            <person name="Poulsen N."/>
            <person name="Robison M."/>
            <person name="Rychlewski L."/>
            <person name="Rynearson T.A."/>
            <person name="Schmutz J."/>
            <person name="Shapiro H."/>
            <person name="Siaut M."/>
            <person name="Stanley M."/>
            <person name="Sussman M.R."/>
            <person name="Taylor A.R."/>
            <person name="Vardi A."/>
            <person name="von Dassow P."/>
            <person name="Vyverman W."/>
            <person name="Willis A."/>
            <person name="Wyrwicz L.S."/>
            <person name="Rokhsar D.S."/>
            <person name="Weissenbach J."/>
            <person name="Armbrust E.V."/>
            <person name="Green B.R."/>
            <person name="Van de Peer Y."/>
            <person name="Grigoriev I.V."/>
        </authorList>
    </citation>
    <scope>NUCLEOTIDE SEQUENCE [LARGE SCALE GENOMIC DNA]</scope>
    <source>
        <strain evidence="3 4">CCAP 1055/1</strain>
    </source>
</reference>
<dbReference type="InterPro" id="IPR036291">
    <property type="entry name" value="NAD(P)-bd_dom_sf"/>
</dbReference>
<feature type="signal peptide" evidence="2">
    <location>
        <begin position="1"/>
        <end position="20"/>
    </location>
</feature>
<dbReference type="EMBL" id="CM000605">
    <property type="protein sequence ID" value="EEC51931.1"/>
    <property type="molecule type" value="Genomic_DNA"/>
</dbReference>
<proteinExistence type="predicted"/>
<organism evidence="3 4">
    <name type="scientific">Phaeodactylum tricornutum (strain CCAP 1055/1)</name>
    <dbReference type="NCBI Taxonomy" id="556484"/>
    <lineage>
        <taxon>Eukaryota</taxon>
        <taxon>Sar</taxon>
        <taxon>Stramenopiles</taxon>
        <taxon>Ochrophyta</taxon>
        <taxon>Bacillariophyta</taxon>
        <taxon>Bacillariophyceae</taxon>
        <taxon>Bacillariophycidae</taxon>
        <taxon>Naviculales</taxon>
        <taxon>Phaeodactylaceae</taxon>
        <taxon>Phaeodactylum</taxon>
    </lineage>
</organism>
<keyword evidence="4" id="KW-1185">Reference proteome</keyword>
<keyword evidence="1" id="KW-0560">Oxidoreductase</keyword>
<dbReference type="PANTHER" id="PTHR43157">
    <property type="entry name" value="PHOSPHATIDYLINOSITOL-GLYCAN BIOSYNTHESIS CLASS F PROTEIN-RELATED"/>
    <property type="match status" value="1"/>
</dbReference>
<evidence type="ECO:0000256" key="1">
    <source>
        <dbReference type="ARBA" id="ARBA00023002"/>
    </source>
</evidence>
<dbReference type="GO" id="GO:0016491">
    <property type="term" value="F:oxidoreductase activity"/>
    <property type="evidence" value="ECO:0007669"/>
    <property type="project" value="UniProtKB-KW"/>
</dbReference>
<evidence type="ECO:0000313" key="4">
    <source>
        <dbReference type="Proteomes" id="UP000000759"/>
    </source>
</evidence>
<gene>
    <name evidence="3" type="ORF">PHATRDRAFT_43164</name>
</gene>
<dbReference type="PaxDb" id="2850-Phatr43164"/>
<reference evidence="4" key="2">
    <citation type="submission" date="2008-08" db="EMBL/GenBank/DDBJ databases">
        <authorList>
            <consortium name="Diatom Consortium"/>
            <person name="Grigoriev I."/>
            <person name="Grimwood J."/>
            <person name="Kuo A."/>
            <person name="Otillar R.P."/>
            <person name="Salamov A."/>
            <person name="Detter J.C."/>
            <person name="Lindquist E."/>
            <person name="Shapiro H."/>
            <person name="Lucas S."/>
            <person name="Glavina del Rio T."/>
            <person name="Pitluck S."/>
            <person name="Rokhsar D."/>
            <person name="Bowler C."/>
        </authorList>
    </citation>
    <scope>GENOME REANNOTATION</scope>
    <source>
        <strain evidence="4">CCAP 1055/1</strain>
    </source>
</reference>
<keyword evidence="2" id="KW-0732">Signal</keyword>
<dbReference type="GeneID" id="7196764"/>
<dbReference type="PANTHER" id="PTHR43157:SF31">
    <property type="entry name" value="PHOSPHATIDYLINOSITOL-GLYCAN BIOSYNTHESIS CLASS F PROTEIN"/>
    <property type="match status" value="1"/>
</dbReference>